<keyword evidence="4" id="KW-1185">Reference proteome</keyword>
<feature type="region of interest" description="Disordered" evidence="1">
    <location>
        <begin position="499"/>
        <end position="536"/>
    </location>
</feature>
<feature type="compositionally biased region" description="Low complexity" evidence="1">
    <location>
        <begin position="1265"/>
        <end position="1280"/>
    </location>
</feature>
<feature type="region of interest" description="Disordered" evidence="1">
    <location>
        <begin position="1237"/>
        <end position="1280"/>
    </location>
</feature>
<dbReference type="InterPro" id="IPR008752">
    <property type="entry name" value="Peptidase_M11"/>
</dbReference>
<organism evidence="3 4">
    <name type="scientific">Gonium pectorale</name>
    <name type="common">Green alga</name>
    <dbReference type="NCBI Taxonomy" id="33097"/>
    <lineage>
        <taxon>Eukaryota</taxon>
        <taxon>Viridiplantae</taxon>
        <taxon>Chlorophyta</taxon>
        <taxon>core chlorophytes</taxon>
        <taxon>Chlorophyceae</taxon>
        <taxon>CS clade</taxon>
        <taxon>Chlamydomonadales</taxon>
        <taxon>Volvocaceae</taxon>
        <taxon>Gonium</taxon>
    </lineage>
</organism>
<feature type="compositionally biased region" description="Polar residues" evidence="1">
    <location>
        <begin position="1246"/>
        <end position="1263"/>
    </location>
</feature>
<proteinExistence type="predicted"/>
<dbReference type="STRING" id="33097.A0A150GUW5"/>
<gene>
    <name evidence="3" type="ORF">GPECTOR_6g583</name>
</gene>
<feature type="compositionally biased region" description="Gly residues" evidence="1">
    <location>
        <begin position="286"/>
        <end position="304"/>
    </location>
</feature>
<feature type="compositionally biased region" description="Basic and acidic residues" evidence="1">
    <location>
        <begin position="510"/>
        <end position="521"/>
    </location>
</feature>
<feature type="compositionally biased region" description="Low complexity" evidence="1">
    <location>
        <begin position="499"/>
        <end position="508"/>
    </location>
</feature>
<feature type="domain" description="Peptidase M11 gametolysin" evidence="2">
    <location>
        <begin position="753"/>
        <end position="1040"/>
    </location>
</feature>
<protein>
    <recommendedName>
        <fullName evidence="2">Peptidase M11 gametolysin domain-containing protein</fullName>
    </recommendedName>
</protein>
<dbReference type="SUPFAM" id="SSF52047">
    <property type="entry name" value="RNI-like"/>
    <property type="match status" value="1"/>
</dbReference>
<feature type="compositionally biased region" description="Basic and acidic residues" evidence="1">
    <location>
        <begin position="605"/>
        <end position="621"/>
    </location>
</feature>
<dbReference type="Pfam" id="PF05548">
    <property type="entry name" value="Peptidase_M11"/>
    <property type="match status" value="1"/>
</dbReference>
<feature type="region of interest" description="Disordered" evidence="1">
    <location>
        <begin position="1114"/>
        <end position="1211"/>
    </location>
</feature>
<feature type="region of interest" description="Disordered" evidence="1">
    <location>
        <begin position="582"/>
        <end position="639"/>
    </location>
</feature>
<accession>A0A150GUW5</accession>
<dbReference type="OrthoDB" id="536640at2759"/>
<feature type="region of interest" description="Disordered" evidence="1">
    <location>
        <begin position="286"/>
        <end position="322"/>
    </location>
</feature>
<evidence type="ECO:0000313" key="3">
    <source>
        <dbReference type="EMBL" id="KXZ53666.1"/>
    </source>
</evidence>
<dbReference type="EMBL" id="LSYV01000007">
    <property type="protein sequence ID" value="KXZ53666.1"/>
    <property type="molecule type" value="Genomic_DNA"/>
</dbReference>
<evidence type="ECO:0000313" key="4">
    <source>
        <dbReference type="Proteomes" id="UP000075714"/>
    </source>
</evidence>
<evidence type="ECO:0000256" key="1">
    <source>
        <dbReference type="SAM" id="MobiDB-lite"/>
    </source>
</evidence>
<name>A0A150GUW5_GONPE</name>
<reference evidence="4" key="1">
    <citation type="journal article" date="2016" name="Nat. Commun.">
        <title>The Gonium pectorale genome demonstrates co-option of cell cycle regulation during the evolution of multicellularity.</title>
        <authorList>
            <person name="Hanschen E.R."/>
            <person name="Marriage T.N."/>
            <person name="Ferris P.J."/>
            <person name="Hamaji T."/>
            <person name="Toyoda A."/>
            <person name="Fujiyama A."/>
            <person name="Neme R."/>
            <person name="Noguchi H."/>
            <person name="Minakuchi Y."/>
            <person name="Suzuki M."/>
            <person name="Kawai-Toyooka H."/>
            <person name="Smith D.R."/>
            <person name="Sparks H."/>
            <person name="Anderson J."/>
            <person name="Bakaric R."/>
            <person name="Luria V."/>
            <person name="Karger A."/>
            <person name="Kirschner M.W."/>
            <person name="Durand P.M."/>
            <person name="Michod R.E."/>
            <person name="Nozaki H."/>
            <person name="Olson B.J."/>
        </authorList>
    </citation>
    <scope>NUCLEOTIDE SEQUENCE [LARGE SCALE GENOMIC DNA]</scope>
    <source>
        <strain evidence="4">NIES-2863</strain>
    </source>
</reference>
<dbReference type="Proteomes" id="UP000075714">
    <property type="component" value="Unassembled WGS sequence"/>
</dbReference>
<evidence type="ECO:0000259" key="2">
    <source>
        <dbReference type="Pfam" id="PF05548"/>
    </source>
</evidence>
<comment type="caution">
    <text evidence="3">The sequence shown here is derived from an EMBL/GenBank/DDBJ whole genome shotgun (WGS) entry which is preliminary data.</text>
</comment>
<sequence>MDAPFATKELKGWLHEPQVGALASLTGLTSLHLLGGRLLPQGAESLEPLSRLTNLRSLSLQPRINERLAIDDDDPHRLCIQLVPYAYLVTEVSLLMSYTGSMTQLRSLELRGLDLPYDNLPQLASLHSALTFLRVQNLKPPPSSTPRLSEQRHHYDAPAGPVDDARMSEAAAADLRALFCSGASAFLPLPPALRTLQLTTEDFLGLRELAQLYRLPLTAHSSAAGVSPITAPSPLDLRLGDPSERGDARFLSFGLVHEPGDPSGELRWAASRMRALAALLLGSSGGDGGGGESSGGAAGGGSGSSGCPRGKSVGTNMAAGAGDGGDAEADIPLLWGGPPHGGRHPGLNVFGILESHISWMPIQAHTLPGPHHAWLAELRLLYTIWPSSRAPPMRMLSLCCLDLGAGELELFREYCQELELLRLHCCALPAAHLRHLVALRQLRDLELLQPELDWWLGAEGAEEALTVMCTNAPALSRVWMKNMAPLSDERYAVPDPAATARRGAAAAEHGGGDLEEARAGQDDDEEAAAPVDPSSLVAGKPYQERCRLALDRWLRGGGEAAVRFMLARVAATAAEMRREGPSLELELVPTGRLSSAGSADEQAGSEDKADGDSASPERSKQQEVAGGSGYVVSPPGHGSQANGYADVMSALYVDERKPACSGFHLKTDLIYFTRNDTGDAVGTNGSAWREVAAGDGVSDKYKVRTGDLIRVRYAANSSASSGRRLMSDEPELLGIDVVGESKAHEVYDGAPIRIKSMIYLISTCGWPAPLTVEEARNIYFRNSMSISGYHDTCTYNKVKFLEEDTVIIGPVEVPCTGSVFSGVLEYPYDSSQYCGAAEQFSWRLAGEAAARATRCGWAGLASVGCGGSTCSVYIKGSYAQSLTVAMHEISHTTGLSHAGRGFDEYGDTSDVMGNSGSSDGYLCMNPGNQLRVGWNSPIATLLPSSTNIVGNSGVLKTWVIPPESATDVNHLYLLYSVNDVAYPNLFISFRTRTATFDNILTSGNNNRVFVHAFNGTASERDWNRTLLLAVLSSGGIYTGPFVDTDNDFFTGGGVRIQVLSITPGVSATVRVAATVTTPQPAVTKAATLKVTTAAIWFPSAVAFSSASASKPAAAKPTTAQPAAAQPTTAQPAAAKPTTTQPAAAKPTTTQPDAAQPTTAQFAAAAAEASAASTLKPTTTQPAAAQPTTAQPAAAKPTTTQPAAAKPTTAQPAAIKPVTNTVAAESATTAPLYLQPTTLQPTLGVGPSSSPSQPEASIPETSPQKAAAAATEEEAAPAGAAKGAGRGAAAVLIFSRAHERVFSGLWLLKLCQKCFYLGVRRVDKALNI</sequence>